<name>A0A9P9AI40_9HYPO</name>
<dbReference type="Proteomes" id="UP000777438">
    <property type="component" value="Unassembled WGS sequence"/>
</dbReference>
<dbReference type="EMBL" id="JAGPYM010000024">
    <property type="protein sequence ID" value="KAH6881170.1"/>
    <property type="molecule type" value="Genomic_DNA"/>
</dbReference>
<feature type="chain" id="PRO_5040339837" evidence="1">
    <location>
        <begin position="18"/>
        <end position="108"/>
    </location>
</feature>
<evidence type="ECO:0000256" key="1">
    <source>
        <dbReference type="SAM" id="SignalP"/>
    </source>
</evidence>
<sequence>MAKLFLWVLFAERPLSAQELRVALATDKDMACTTVSELRSHDSWSDTLAEFERHVRHISRGLVEFQTRDIWEQYEPDGEDSDREVQFVLQVAELFWVQGVNRDVRTAR</sequence>
<comment type="caution">
    <text evidence="2">The sequence shown here is derived from an EMBL/GenBank/DDBJ whole genome shotgun (WGS) entry which is preliminary data.</text>
</comment>
<organism evidence="2 3">
    <name type="scientific">Thelonectria olida</name>
    <dbReference type="NCBI Taxonomy" id="1576542"/>
    <lineage>
        <taxon>Eukaryota</taxon>
        <taxon>Fungi</taxon>
        <taxon>Dikarya</taxon>
        <taxon>Ascomycota</taxon>
        <taxon>Pezizomycotina</taxon>
        <taxon>Sordariomycetes</taxon>
        <taxon>Hypocreomycetidae</taxon>
        <taxon>Hypocreales</taxon>
        <taxon>Nectriaceae</taxon>
        <taxon>Thelonectria</taxon>
    </lineage>
</organism>
<accession>A0A9P9AI40</accession>
<keyword evidence="1" id="KW-0732">Signal</keyword>
<reference evidence="2 3" key="1">
    <citation type="journal article" date="2021" name="Nat. Commun.">
        <title>Genetic determinants of endophytism in the Arabidopsis root mycobiome.</title>
        <authorList>
            <person name="Mesny F."/>
            <person name="Miyauchi S."/>
            <person name="Thiergart T."/>
            <person name="Pickel B."/>
            <person name="Atanasova L."/>
            <person name="Karlsson M."/>
            <person name="Huettel B."/>
            <person name="Barry K.W."/>
            <person name="Haridas S."/>
            <person name="Chen C."/>
            <person name="Bauer D."/>
            <person name="Andreopoulos W."/>
            <person name="Pangilinan J."/>
            <person name="LaButti K."/>
            <person name="Riley R."/>
            <person name="Lipzen A."/>
            <person name="Clum A."/>
            <person name="Drula E."/>
            <person name="Henrissat B."/>
            <person name="Kohler A."/>
            <person name="Grigoriev I.V."/>
            <person name="Martin F.M."/>
            <person name="Hacquard S."/>
        </authorList>
    </citation>
    <scope>NUCLEOTIDE SEQUENCE [LARGE SCALE GENOMIC DNA]</scope>
    <source>
        <strain evidence="2 3">MPI-CAGE-CH-0241</strain>
    </source>
</reference>
<gene>
    <name evidence="2" type="ORF">B0T10DRAFT_494984</name>
</gene>
<protein>
    <submittedName>
        <fullName evidence="2">Uncharacterized protein</fullName>
    </submittedName>
</protein>
<feature type="signal peptide" evidence="1">
    <location>
        <begin position="1"/>
        <end position="17"/>
    </location>
</feature>
<evidence type="ECO:0000313" key="2">
    <source>
        <dbReference type="EMBL" id="KAH6881170.1"/>
    </source>
</evidence>
<evidence type="ECO:0000313" key="3">
    <source>
        <dbReference type="Proteomes" id="UP000777438"/>
    </source>
</evidence>
<dbReference type="AlphaFoldDB" id="A0A9P9AI40"/>
<dbReference type="OrthoDB" id="5103729at2759"/>
<proteinExistence type="predicted"/>
<keyword evidence="3" id="KW-1185">Reference proteome</keyword>